<name>A0AAN9CID1_9TELE</name>
<organism evidence="2 3">
    <name type="scientific">Phoxinus phoxinus</name>
    <name type="common">Eurasian minnow</name>
    <dbReference type="NCBI Taxonomy" id="58324"/>
    <lineage>
        <taxon>Eukaryota</taxon>
        <taxon>Metazoa</taxon>
        <taxon>Chordata</taxon>
        <taxon>Craniata</taxon>
        <taxon>Vertebrata</taxon>
        <taxon>Euteleostomi</taxon>
        <taxon>Actinopterygii</taxon>
        <taxon>Neopterygii</taxon>
        <taxon>Teleostei</taxon>
        <taxon>Ostariophysi</taxon>
        <taxon>Cypriniformes</taxon>
        <taxon>Leuciscidae</taxon>
        <taxon>Phoxininae</taxon>
        <taxon>Phoxinus</taxon>
    </lineage>
</organism>
<keyword evidence="3" id="KW-1185">Reference proteome</keyword>
<evidence type="ECO:0000256" key="1">
    <source>
        <dbReference type="SAM" id="Phobius"/>
    </source>
</evidence>
<dbReference type="AlphaFoldDB" id="A0AAN9CID1"/>
<keyword evidence="1" id="KW-0812">Transmembrane</keyword>
<keyword evidence="1" id="KW-1133">Transmembrane helix</keyword>
<feature type="transmembrane region" description="Helical" evidence="1">
    <location>
        <begin position="68"/>
        <end position="89"/>
    </location>
</feature>
<keyword evidence="1" id="KW-0472">Membrane</keyword>
<reference evidence="2 3" key="1">
    <citation type="submission" date="2024-02" db="EMBL/GenBank/DDBJ databases">
        <title>Chromosome-level genome assembly of the Eurasian Minnow (Phoxinus phoxinus).</title>
        <authorList>
            <person name="Oriowo T.O."/>
            <person name="Martin S."/>
            <person name="Stange M."/>
            <person name="Chrysostomakis Y."/>
            <person name="Brown T."/>
            <person name="Winkler S."/>
            <person name="Kukowka S."/>
            <person name="Myers E.W."/>
            <person name="Bohne A."/>
        </authorList>
    </citation>
    <scope>NUCLEOTIDE SEQUENCE [LARGE SCALE GENOMIC DNA]</scope>
    <source>
        <strain evidence="2">ZFMK-TIS-60720</strain>
        <tissue evidence="2">Whole Organism</tissue>
    </source>
</reference>
<protein>
    <submittedName>
        <fullName evidence="2">Uncharacterized protein</fullName>
    </submittedName>
</protein>
<accession>A0AAN9CID1</accession>
<gene>
    <name evidence="2" type="ORF">R3I93_017374</name>
</gene>
<dbReference type="EMBL" id="JAYKXH010000018">
    <property type="protein sequence ID" value="KAK7137272.1"/>
    <property type="molecule type" value="Genomic_DNA"/>
</dbReference>
<comment type="caution">
    <text evidence="2">The sequence shown here is derived from an EMBL/GenBank/DDBJ whole genome shotgun (WGS) entry which is preliminary data.</text>
</comment>
<evidence type="ECO:0000313" key="3">
    <source>
        <dbReference type="Proteomes" id="UP001364617"/>
    </source>
</evidence>
<dbReference type="Proteomes" id="UP001364617">
    <property type="component" value="Unassembled WGS sequence"/>
</dbReference>
<evidence type="ECO:0000313" key="2">
    <source>
        <dbReference type="EMBL" id="KAK7137272.1"/>
    </source>
</evidence>
<sequence length="152" mass="17182">MSTDSTNPQFSTATRLHIIEPTPLTECQNHTVVQYIQQNHTVVQYIQQNQTLVKYIQDNQTSWQTLTLISALFNAVLVIVVIVQNCGLLKVCAVRRSAEQQLHNTDVQLTPDLQQHLDPNQLQHAEVDSSMLCTNIHPVPANSTYVKLQLPK</sequence>
<proteinExistence type="predicted"/>